<evidence type="ECO:0000313" key="12">
    <source>
        <dbReference type="EMBL" id="GAK97882.1"/>
    </source>
</evidence>
<dbReference type="InterPro" id="IPR002104">
    <property type="entry name" value="Integrase_catalytic"/>
</dbReference>
<dbReference type="InterPro" id="IPR013762">
    <property type="entry name" value="Integrase-like_cat_sf"/>
</dbReference>
<evidence type="ECO:0000259" key="11">
    <source>
        <dbReference type="PROSITE" id="PS51900"/>
    </source>
</evidence>
<keyword evidence="2" id="KW-0963">Cytoplasm</keyword>
<dbReference type="Gene3D" id="1.10.443.10">
    <property type="entry name" value="Intergrase catalytic core"/>
    <property type="match status" value="1"/>
</dbReference>
<evidence type="ECO:0000256" key="1">
    <source>
        <dbReference type="ARBA" id="ARBA00004496"/>
    </source>
</evidence>
<evidence type="ECO:0000256" key="4">
    <source>
        <dbReference type="ARBA" id="ARBA00022829"/>
    </source>
</evidence>
<evidence type="ECO:0000259" key="10">
    <source>
        <dbReference type="PROSITE" id="PS51898"/>
    </source>
</evidence>
<organism evidence="12 13">
    <name type="scientific">Nonlabens tegetincola</name>
    <dbReference type="NCBI Taxonomy" id="323273"/>
    <lineage>
        <taxon>Bacteria</taxon>
        <taxon>Pseudomonadati</taxon>
        <taxon>Bacteroidota</taxon>
        <taxon>Flavobacteriia</taxon>
        <taxon>Flavobacteriales</taxon>
        <taxon>Flavobacteriaceae</taxon>
        <taxon>Nonlabens</taxon>
    </lineage>
</organism>
<dbReference type="GO" id="GO:0015074">
    <property type="term" value="P:DNA integration"/>
    <property type="evidence" value="ECO:0007669"/>
    <property type="project" value="UniProtKB-KW"/>
</dbReference>
<gene>
    <name evidence="12" type="ORF">JCM19294_421</name>
</gene>
<sequence>MFIENFIEYLSVEKGYSTHTLKAYDRDLYQFKRFCEFEGVDLNEVNYQVIRSYIAFLLEEGLLAQSVNRKITALKTYFQFLKRIEVVKENPLLHHKSIKTSKRLTLPFSKEEVLKVLNEKIDIEDFENCRDRLIIELLYLTGIRREELISLKISSFEQSARTIRVVGKRNKQRILPVTDRLYWLLENYLRLRVYMEKRDVDTLLITVKGDKIYPSLVYRIIKSYFSKVSSKVKVSPHVLRHTFATHLLDEGADLNAVKELLGHSSLSSTQIYTHTSMAALKGVYKNAHPRSKK</sequence>
<dbReference type="STRING" id="319236.BST91_09300"/>
<name>A0A090Q6R3_9FLAO</name>
<dbReference type="eggNOG" id="COG4974">
    <property type="taxonomic scope" value="Bacteria"/>
</dbReference>
<dbReference type="GO" id="GO:0007059">
    <property type="term" value="P:chromosome segregation"/>
    <property type="evidence" value="ECO:0007669"/>
    <property type="project" value="UniProtKB-KW"/>
</dbReference>
<dbReference type="AlphaFoldDB" id="A0A090Q6R3"/>
<evidence type="ECO:0000256" key="5">
    <source>
        <dbReference type="ARBA" id="ARBA00022908"/>
    </source>
</evidence>
<keyword evidence="5" id="KW-0229">DNA integration</keyword>
<proteinExistence type="predicted"/>
<dbReference type="Pfam" id="PF00589">
    <property type="entry name" value="Phage_integrase"/>
    <property type="match status" value="1"/>
</dbReference>
<evidence type="ECO:0000256" key="9">
    <source>
        <dbReference type="PROSITE-ProRule" id="PRU01248"/>
    </source>
</evidence>
<keyword evidence="4" id="KW-0159">Chromosome partition</keyword>
<dbReference type="InterPro" id="IPR050090">
    <property type="entry name" value="Tyrosine_recombinase_XerCD"/>
</dbReference>
<dbReference type="EMBL" id="BBML01000007">
    <property type="protein sequence ID" value="GAK97882.1"/>
    <property type="molecule type" value="Genomic_DNA"/>
</dbReference>
<dbReference type="SUPFAM" id="SSF56349">
    <property type="entry name" value="DNA breaking-rejoining enzymes"/>
    <property type="match status" value="1"/>
</dbReference>
<dbReference type="PROSITE" id="PS51900">
    <property type="entry name" value="CB"/>
    <property type="match status" value="1"/>
</dbReference>
<dbReference type="GO" id="GO:0006310">
    <property type="term" value="P:DNA recombination"/>
    <property type="evidence" value="ECO:0007669"/>
    <property type="project" value="UniProtKB-KW"/>
</dbReference>
<dbReference type="PANTHER" id="PTHR30349:SF77">
    <property type="entry name" value="TYROSINE RECOMBINASE XERC"/>
    <property type="match status" value="1"/>
</dbReference>
<protein>
    <submittedName>
        <fullName evidence="12">Integrase, site-specific recombinase</fullName>
    </submittedName>
</protein>
<keyword evidence="3" id="KW-0132">Cell division</keyword>
<dbReference type="Gene3D" id="1.10.150.130">
    <property type="match status" value="1"/>
</dbReference>
<evidence type="ECO:0000256" key="3">
    <source>
        <dbReference type="ARBA" id="ARBA00022618"/>
    </source>
</evidence>
<evidence type="ECO:0000313" key="13">
    <source>
        <dbReference type="Proteomes" id="UP000029221"/>
    </source>
</evidence>
<evidence type="ECO:0000256" key="8">
    <source>
        <dbReference type="ARBA" id="ARBA00023306"/>
    </source>
</evidence>
<evidence type="ECO:0000256" key="6">
    <source>
        <dbReference type="ARBA" id="ARBA00023125"/>
    </source>
</evidence>
<reference evidence="12" key="1">
    <citation type="journal article" date="2014" name="Genome Announc.">
        <title>Draft Genome Sequences of Marine Flavobacterium Nonlabens Strains NR17, NR24, NR27, NR32, NR33, and Ara13.</title>
        <authorList>
            <person name="Nakanishi M."/>
            <person name="Meirelles P."/>
            <person name="Suzuki R."/>
            <person name="Takatani N."/>
            <person name="Mino S."/>
            <person name="Suda W."/>
            <person name="Oshima K."/>
            <person name="Hattori M."/>
            <person name="Ohkuma M."/>
            <person name="Hosokawa M."/>
            <person name="Miyashita K."/>
            <person name="Thompson F.L."/>
            <person name="Niwa A."/>
            <person name="Sawabe T."/>
            <person name="Sawabe T."/>
        </authorList>
    </citation>
    <scope>NUCLEOTIDE SEQUENCE [LARGE SCALE GENOMIC DNA]</scope>
    <source>
        <strain evidence="12">JCM 19294</strain>
    </source>
</reference>
<dbReference type="GO" id="GO:0003677">
    <property type="term" value="F:DNA binding"/>
    <property type="evidence" value="ECO:0007669"/>
    <property type="project" value="UniProtKB-UniRule"/>
</dbReference>
<dbReference type="InterPro" id="IPR044068">
    <property type="entry name" value="CB"/>
</dbReference>
<keyword evidence="13" id="KW-1185">Reference proteome</keyword>
<dbReference type="GO" id="GO:0051301">
    <property type="term" value="P:cell division"/>
    <property type="evidence" value="ECO:0007669"/>
    <property type="project" value="UniProtKB-KW"/>
</dbReference>
<keyword evidence="7" id="KW-0233">DNA recombination</keyword>
<feature type="domain" description="Tyr recombinase" evidence="10">
    <location>
        <begin position="103"/>
        <end position="285"/>
    </location>
</feature>
<keyword evidence="8" id="KW-0131">Cell cycle</keyword>
<accession>A0A090Q6R3</accession>
<comment type="subcellular location">
    <subcellularLocation>
        <location evidence="1">Cytoplasm</location>
    </subcellularLocation>
</comment>
<dbReference type="GO" id="GO:0005737">
    <property type="term" value="C:cytoplasm"/>
    <property type="evidence" value="ECO:0007669"/>
    <property type="project" value="UniProtKB-SubCell"/>
</dbReference>
<dbReference type="InterPro" id="IPR004107">
    <property type="entry name" value="Integrase_SAM-like_N"/>
</dbReference>
<feature type="domain" description="Core-binding (CB)" evidence="11">
    <location>
        <begin position="1"/>
        <end position="82"/>
    </location>
</feature>
<dbReference type="Pfam" id="PF02899">
    <property type="entry name" value="Phage_int_SAM_1"/>
    <property type="match status" value="1"/>
</dbReference>
<dbReference type="InterPro" id="IPR010998">
    <property type="entry name" value="Integrase_recombinase_N"/>
</dbReference>
<evidence type="ECO:0000256" key="7">
    <source>
        <dbReference type="ARBA" id="ARBA00023172"/>
    </source>
</evidence>
<keyword evidence="6 9" id="KW-0238">DNA-binding</keyword>
<evidence type="ECO:0000256" key="2">
    <source>
        <dbReference type="ARBA" id="ARBA00022490"/>
    </source>
</evidence>
<dbReference type="RefSeq" id="WP_042279741.1">
    <property type="nucleotide sequence ID" value="NZ_BBML01000007.1"/>
</dbReference>
<dbReference type="PANTHER" id="PTHR30349">
    <property type="entry name" value="PHAGE INTEGRASE-RELATED"/>
    <property type="match status" value="1"/>
</dbReference>
<comment type="caution">
    <text evidence="12">The sequence shown here is derived from an EMBL/GenBank/DDBJ whole genome shotgun (WGS) entry which is preliminary data.</text>
</comment>
<dbReference type="InterPro" id="IPR011010">
    <property type="entry name" value="DNA_brk_join_enz"/>
</dbReference>
<dbReference type="Proteomes" id="UP000029221">
    <property type="component" value="Unassembled WGS sequence"/>
</dbReference>
<dbReference type="PROSITE" id="PS51898">
    <property type="entry name" value="TYR_RECOMBINASE"/>
    <property type="match status" value="1"/>
</dbReference>